<protein>
    <recommendedName>
        <fullName evidence="9">mannosyl-oligosaccharide 1,3-1,6-alpha-mannosidase</fullName>
        <ecNumber evidence="9">3.2.1.114</ecNumber>
    </recommendedName>
    <alternativeName>
        <fullName evidence="10">Mannosyl-oligosaccharide 1,3-1,6-alpha-mannosidase</fullName>
    </alternativeName>
</protein>
<dbReference type="EMBL" id="UYRR01031066">
    <property type="protein sequence ID" value="VDK44985.1"/>
    <property type="molecule type" value="Genomic_DNA"/>
</dbReference>
<proteinExistence type="inferred from homology"/>
<dbReference type="SUPFAM" id="SSF88713">
    <property type="entry name" value="Glycoside hydrolase/deacetylase"/>
    <property type="match status" value="1"/>
</dbReference>
<evidence type="ECO:0000313" key="16">
    <source>
        <dbReference type="Proteomes" id="UP000267096"/>
    </source>
</evidence>
<dbReference type="PANTHER" id="PTHR11607:SF3">
    <property type="entry name" value="LYSOSOMAL ALPHA-MANNOSIDASE"/>
    <property type="match status" value="1"/>
</dbReference>
<dbReference type="PANTHER" id="PTHR11607">
    <property type="entry name" value="ALPHA-MANNOSIDASE"/>
    <property type="match status" value="1"/>
</dbReference>
<evidence type="ECO:0000256" key="11">
    <source>
        <dbReference type="ARBA" id="ARBA00093232"/>
    </source>
</evidence>
<dbReference type="InterPro" id="IPR000602">
    <property type="entry name" value="Glyco_hydro_38_N"/>
</dbReference>
<evidence type="ECO:0000256" key="8">
    <source>
        <dbReference type="ARBA" id="ARBA00059516"/>
    </source>
</evidence>
<evidence type="ECO:0000256" key="10">
    <source>
        <dbReference type="ARBA" id="ARBA00083602"/>
    </source>
</evidence>
<dbReference type="Pfam" id="PF09261">
    <property type="entry name" value="Alpha-mann_mid"/>
    <property type="match status" value="1"/>
</dbReference>
<dbReference type="CDD" id="cd10809">
    <property type="entry name" value="GH38N_AMII_GMII_SfManIII_like"/>
    <property type="match status" value="1"/>
</dbReference>
<dbReference type="OrthoDB" id="10261055at2759"/>
<dbReference type="FunFam" id="1.20.1270.50:FF:000001">
    <property type="entry name" value="Alpha-mannosidase"/>
    <property type="match status" value="1"/>
</dbReference>
<keyword evidence="5" id="KW-0862">Zinc</keyword>
<dbReference type="GO" id="GO:0000139">
    <property type="term" value="C:Golgi membrane"/>
    <property type="evidence" value="ECO:0007669"/>
    <property type="project" value="TreeGrafter"/>
</dbReference>
<dbReference type="InterPro" id="IPR011682">
    <property type="entry name" value="Glyco_hydro_38_C"/>
</dbReference>
<keyword evidence="12" id="KW-0175">Coiled coil</keyword>
<organism evidence="17">
    <name type="scientific">Anisakis simplex</name>
    <name type="common">Herring worm</name>
    <dbReference type="NCBI Taxonomy" id="6269"/>
    <lineage>
        <taxon>Eukaryota</taxon>
        <taxon>Metazoa</taxon>
        <taxon>Ecdysozoa</taxon>
        <taxon>Nematoda</taxon>
        <taxon>Chromadorea</taxon>
        <taxon>Rhabditida</taxon>
        <taxon>Spirurina</taxon>
        <taxon>Ascaridomorpha</taxon>
        <taxon>Ascaridoidea</taxon>
        <taxon>Anisakidae</taxon>
        <taxon>Anisakis</taxon>
        <taxon>Anisakis simplex complex</taxon>
    </lineage>
</organism>
<evidence type="ECO:0000256" key="13">
    <source>
        <dbReference type="SAM" id="MobiDB-lite"/>
    </source>
</evidence>
<evidence type="ECO:0000256" key="1">
    <source>
        <dbReference type="ARBA" id="ARBA00001947"/>
    </source>
</evidence>
<dbReference type="InterPro" id="IPR015341">
    <property type="entry name" value="Glyco_hydro_38_cen"/>
</dbReference>
<comment type="catalytic activity">
    <reaction evidence="11">
        <text>N(4)-{beta-D-GlcNAc-(1-&gt;2)-alpha-D-Man-(1-&gt;3)-[alpha-D-Man-(1-&gt;3)-[alpha-D-Man-(1-&gt;6)]-alpha-D-Man-(1-&gt;6)]-beta-D-Man-(1-&gt;4)-beta-D-GlcNAc-(1-&gt;4)-beta-D-GlcNAc}-L-asparaginyl-[protein] + 2 H2O = 2 alpha-D-mannopyranose + an N(4)-{beta-D-GlcNAc-(1-&gt;2)-alpha-D-Man-(1-&gt;3)-[alpha-D-Man-(1-&gt;6)]-beta-D-Man-(1-&gt;4)-beta-D-GlcNAc-(1-&gt;4)-beta-D-GlcNAc}-L-asparaginyl-[protein]</text>
        <dbReference type="Rhea" id="RHEA:56052"/>
        <dbReference type="Rhea" id="RHEA-COMP:14368"/>
        <dbReference type="Rhea" id="RHEA-COMP:14369"/>
        <dbReference type="ChEBI" id="CHEBI:15377"/>
        <dbReference type="ChEBI" id="CHEBI:28729"/>
        <dbReference type="ChEBI" id="CHEBI:60615"/>
        <dbReference type="ChEBI" id="CHEBI:60625"/>
        <dbReference type="EC" id="3.2.1.114"/>
    </reaction>
</comment>
<dbReference type="SUPFAM" id="SSF88688">
    <property type="entry name" value="Families 57/38 glycoside transferase middle domain"/>
    <property type="match status" value="1"/>
</dbReference>
<evidence type="ECO:0000256" key="9">
    <source>
        <dbReference type="ARBA" id="ARBA00066412"/>
    </source>
</evidence>
<name>A0A158PNG6_ANISI</name>
<feature type="domain" description="Glycoside hydrolase family 38 central" evidence="14">
    <location>
        <begin position="577"/>
        <end position="660"/>
    </location>
</feature>
<dbReference type="FunFam" id="3.20.110.10:FF:000003">
    <property type="entry name" value="Alpha-mannosidase"/>
    <property type="match status" value="1"/>
</dbReference>
<dbReference type="Pfam" id="PF01074">
    <property type="entry name" value="Glyco_hydro_38N"/>
    <property type="match status" value="1"/>
</dbReference>
<feature type="coiled-coil region" evidence="12">
    <location>
        <begin position="15"/>
        <end position="70"/>
    </location>
</feature>
<comment type="function">
    <text evidence="8">Catalyzes the first committed step in the biosynthesis of complex N-glycans. It controls conversion of high mannose to complex N-glycans; the final hydrolytic step in the N-glycan maturation pathway.</text>
</comment>
<evidence type="ECO:0000256" key="6">
    <source>
        <dbReference type="ARBA" id="ARBA00023157"/>
    </source>
</evidence>
<evidence type="ECO:0000313" key="17">
    <source>
        <dbReference type="WBParaSite" id="ASIM_0001194101-mRNA-1"/>
    </source>
</evidence>
<dbReference type="GO" id="GO:0030246">
    <property type="term" value="F:carbohydrate binding"/>
    <property type="evidence" value="ECO:0007669"/>
    <property type="project" value="InterPro"/>
</dbReference>
<feature type="region of interest" description="Disordered" evidence="13">
    <location>
        <begin position="108"/>
        <end position="148"/>
    </location>
</feature>
<evidence type="ECO:0000313" key="15">
    <source>
        <dbReference type="EMBL" id="VDK44985.1"/>
    </source>
</evidence>
<dbReference type="GO" id="GO:0006491">
    <property type="term" value="P:N-glycan processing"/>
    <property type="evidence" value="ECO:0007669"/>
    <property type="project" value="TreeGrafter"/>
</dbReference>
<dbReference type="GO" id="GO:0006013">
    <property type="term" value="P:mannose metabolic process"/>
    <property type="evidence" value="ECO:0007669"/>
    <property type="project" value="InterPro"/>
</dbReference>
<dbReference type="InterPro" id="IPR027291">
    <property type="entry name" value="Glyco_hydro_38_N_sf"/>
</dbReference>
<feature type="compositionally biased region" description="Basic and acidic residues" evidence="13">
    <location>
        <begin position="135"/>
        <end position="148"/>
    </location>
</feature>
<dbReference type="GO" id="GO:0046872">
    <property type="term" value="F:metal ion binding"/>
    <property type="evidence" value="ECO:0007669"/>
    <property type="project" value="UniProtKB-KW"/>
</dbReference>
<evidence type="ECO:0000256" key="7">
    <source>
        <dbReference type="ARBA" id="ARBA00023295"/>
    </source>
</evidence>
<dbReference type="Gene3D" id="2.70.98.30">
    <property type="entry name" value="Golgi alpha-mannosidase II, domain 4"/>
    <property type="match status" value="2"/>
</dbReference>
<dbReference type="InterPro" id="IPR050843">
    <property type="entry name" value="Glycosyl_Hydrlase_38"/>
</dbReference>
<evidence type="ECO:0000256" key="3">
    <source>
        <dbReference type="ARBA" id="ARBA00022723"/>
    </source>
</evidence>
<dbReference type="Proteomes" id="UP000267096">
    <property type="component" value="Unassembled WGS sequence"/>
</dbReference>
<dbReference type="InterPro" id="IPR037094">
    <property type="entry name" value="Glyco_hydro_38_cen_sf"/>
</dbReference>
<reference evidence="15 16" key="2">
    <citation type="submission" date="2018-11" db="EMBL/GenBank/DDBJ databases">
        <authorList>
            <consortium name="Pathogen Informatics"/>
        </authorList>
    </citation>
    <scope>NUCLEOTIDE SEQUENCE [LARGE SCALE GENOMIC DNA]</scope>
</reference>
<keyword evidence="16" id="KW-1185">Reference proteome</keyword>
<evidence type="ECO:0000259" key="14">
    <source>
        <dbReference type="SMART" id="SM00872"/>
    </source>
</evidence>
<dbReference type="SUPFAM" id="SSF74650">
    <property type="entry name" value="Galactose mutarotase-like"/>
    <property type="match status" value="1"/>
</dbReference>
<dbReference type="InterPro" id="IPR028995">
    <property type="entry name" value="Glyco_hydro_57/38_cen_sf"/>
</dbReference>
<dbReference type="InterPro" id="IPR011013">
    <property type="entry name" value="Gal_mutarotase_sf_dom"/>
</dbReference>
<evidence type="ECO:0000256" key="4">
    <source>
        <dbReference type="ARBA" id="ARBA00022801"/>
    </source>
</evidence>
<accession>A0A158PNG6</accession>
<keyword evidence="4" id="KW-0378">Hydrolase</keyword>
<evidence type="ECO:0000256" key="2">
    <source>
        <dbReference type="ARBA" id="ARBA00009792"/>
    </source>
</evidence>
<comment type="similarity">
    <text evidence="2">Belongs to the glycosyl hydrolase 38 family.</text>
</comment>
<keyword evidence="7" id="KW-0326">Glycosidase</keyword>
<dbReference type="Pfam" id="PF07748">
    <property type="entry name" value="Glyco_hydro_38C"/>
    <property type="match status" value="1"/>
</dbReference>
<comment type="cofactor">
    <cofactor evidence="1">
        <name>Zn(2+)</name>
        <dbReference type="ChEBI" id="CHEBI:29105"/>
    </cofactor>
</comment>
<reference evidence="17" key="1">
    <citation type="submission" date="2016-04" db="UniProtKB">
        <authorList>
            <consortium name="WormBaseParasite"/>
        </authorList>
    </citation>
    <scope>IDENTIFICATION</scope>
</reference>
<dbReference type="Gene3D" id="3.20.110.10">
    <property type="entry name" value="Glycoside hydrolase 38, N terminal domain"/>
    <property type="match status" value="1"/>
</dbReference>
<dbReference type="WBParaSite" id="ASIM_0001194101-mRNA-1">
    <property type="protein sequence ID" value="ASIM_0001194101-mRNA-1"/>
    <property type="gene ID" value="ASIM_0001194101"/>
</dbReference>
<dbReference type="InterPro" id="IPR011330">
    <property type="entry name" value="Glyco_hydro/deAcase_b/a-brl"/>
</dbReference>
<evidence type="ECO:0000256" key="5">
    <source>
        <dbReference type="ARBA" id="ARBA00022833"/>
    </source>
</evidence>
<evidence type="ECO:0000256" key="12">
    <source>
        <dbReference type="SAM" id="Coils"/>
    </source>
</evidence>
<sequence length="1122" mass="128412">MRVNTRKWLFGGGLCVFVFVELQKLELKLKTLEKEIKNNDAAMMEMRQKLRAERLKIKEFENMKKKISEASADGGENNVDSAGGGAPGVLQLPKKAEQIRKEQENVAAAREHAEEEEQAKRGVIAEPLNNNNDNNHIDNEVPVKSDRVSNSRGVLLNRNGQTPTNKGAIVKKFFADLVMPYAEVGQDMCRAISNMSAARSDIQMLDLYNTIPFDDPDGGVWKQGFDIKYDEEKVKQEKRLEIIVTPHSHTDPGWITTFEGYYNSQTKYIFENMLLSLQSMERMRFIYAEMSFFEKWWAEINDEQRAAVQRLLHQGRLEIVSGAWVMTDEANAHYFATVSEWIEGHEWIANHIPDYKPKNHWSIDPFGLSSTLAFVVSKANLSNALVQRVHYSVKKHLAEQKQLEFKWRQLWSGADASNDLFTHVMPFYSYDVPHTCGPDPKVCCQFDFWRLSGQAACPWGVPPEEITERNLARRAAILYDQYRKKAQLFRRNVLFVPLGDDFRYGSAEEWRLQHDNYIRLFDYINAKKEWNVHVRFGTLGDYFELDHARVEEFKGEADGEVPVLSGDFFTYADRNDHYWSGYYTSRPFYKRMDRVLQHYLRSAEIIVSLAISKDSRAESIIQEMYGLLVEARRHMSLFQHHDGVTGTAKDDVVVDYGQNEVVVFNSLAQPRHEVVCVQTKHLKTEVSRPSYPNIPVPQQIAPVLKRTSRNIEFEFGKYELCFMATVPPFGFEVYKLHSTPNAVGGGASKVSLRSRKKITSSDFMTELIQEPYFDLDNEFVEAHFDATTGLLKSVTPSDGHEVSVNLSFVQYGVRSKNPGKFQGGDDLSGAYLFLPNGPAREMRPQNGYQYVVVDGPIMKKTDIYDCCHGLLLLAISDCYCYFVIIFQMIKRKRFAKLPLQAHFYPMPTSAFIEDNSNRMTIFSAQSLGVASLESGWLEVMLDRRLNQDDGRGLFQGVTDNKITRSKFRLLIEPLDVNKRLNREPDSKSTTTAYHSLVGHYVSLQLQYPLMSMFSSAGQSETMASPTDYNEESNKKYAPAKSKALILHRLGAECGSKLRLHSFCSTSDGKVKVSKLFEGKPTRIRETSLTLLYEGNSNDNFDEVQIKPMDMRTFRLDFTRGFS</sequence>
<dbReference type="GO" id="GO:0004572">
    <property type="term" value="F:mannosyl-oligosaccharide 1,3-1,6-alpha-mannosidase activity"/>
    <property type="evidence" value="ECO:0007669"/>
    <property type="project" value="UniProtKB-EC"/>
</dbReference>
<keyword evidence="3" id="KW-0479">Metal-binding</keyword>
<dbReference type="Gene3D" id="1.20.1270.50">
    <property type="entry name" value="Glycoside hydrolase family 38, central domain"/>
    <property type="match status" value="1"/>
</dbReference>
<dbReference type="EC" id="3.2.1.114" evidence="9"/>
<gene>
    <name evidence="15" type="ORF">ASIM_LOCUS11407</name>
</gene>
<keyword evidence="6" id="KW-1015">Disulfide bond</keyword>
<dbReference type="SMART" id="SM00872">
    <property type="entry name" value="Alpha-mann_mid"/>
    <property type="match status" value="1"/>
</dbReference>
<dbReference type="AlphaFoldDB" id="A0A158PNG6"/>